<dbReference type="EMBL" id="AACNRY010000001">
    <property type="protein sequence ID" value="EAL3734482.1"/>
    <property type="molecule type" value="Genomic_DNA"/>
</dbReference>
<sequence>MGIFRIQAYFFALIIALFFVACDSGENFKALNSDKTYNFAYNGFEKSLKLNDKAQNFALVFFTKDCGVCKEQIPILQNLAKNYDFNIFVVLGDANDANDANDAKAWADEKGLSNLAMFYEKRAAKYLSSAIGEIYGVPVLSFFKEGKMDEKFIGLTPYSILEKEIKKVKS</sequence>
<name>A0A2U0QQ66_CAMJU</name>
<protein>
    <submittedName>
        <fullName evidence="2">Redoxin domain-containing protein</fullName>
    </submittedName>
    <submittedName>
        <fullName evidence="3">Thioredoxin</fullName>
    </submittedName>
</protein>
<evidence type="ECO:0000313" key="3">
    <source>
        <dbReference type="EMBL" id="OEY01722.1"/>
    </source>
</evidence>
<dbReference type="Pfam" id="PF13728">
    <property type="entry name" value="TraF"/>
    <property type="match status" value="1"/>
</dbReference>
<dbReference type="SUPFAM" id="SSF52833">
    <property type="entry name" value="Thioredoxin-like"/>
    <property type="match status" value="1"/>
</dbReference>
<dbReference type="InterPro" id="IPR013766">
    <property type="entry name" value="Thioredoxin_domain"/>
</dbReference>
<gene>
    <name evidence="3" type="ORF">A0K99_06470</name>
    <name evidence="2" type="ORF">BFD99_00530</name>
</gene>
<evidence type="ECO:0000313" key="4">
    <source>
        <dbReference type="Proteomes" id="UP000335162"/>
    </source>
</evidence>
<dbReference type="AlphaFoldDB" id="A0A2U0QQ66"/>
<accession>A0A2U0QQ66</accession>
<evidence type="ECO:0000313" key="5">
    <source>
        <dbReference type="Proteomes" id="UP000865592"/>
    </source>
</evidence>
<feature type="domain" description="Thioredoxin" evidence="1">
    <location>
        <begin position="30"/>
        <end position="170"/>
    </location>
</feature>
<reference evidence="2 4" key="2">
    <citation type="submission" date="2018-05" db="EMBL/GenBank/DDBJ databases">
        <authorList>
            <consortium name="NARMS: The National Antimicrobial Resistance Monitoring System"/>
        </authorList>
    </citation>
    <scope>NUCLEOTIDE SEQUENCE [LARGE SCALE GENOMIC DNA]</scope>
    <source>
        <strain evidence="2 4">FSIS1607212</strain>
    </source>
</reference>
<dbReference type="EMBL" id="MKBD01000023">
    <property type="protein sequence ID" value="OEY01722.1"/>
    <property type="molecule type" value="Genomic_DNA"/>
</dbReference>
<comment type="caution">
    <text evidence="2">The sequence shown here is derived from an EMBL/GenBank/DDBJ whole genome shotgun (WGS) entry which is preliminary data.</text>
</comment>
<reference evidence="3 5" key="1">
    <citation type="submission" date="2016-09" db="EMBL/GenBank/DDBJ databases">
        <title>Campylobacter genomics.</title>
        <authorList>
            <person name="Weis A.M."/>
            <person name="Weimer B.C."/>
            <person name="Gilpin B."/>
            <person name="Huang B.C."/>
            <person name="Kong N."/>
        </authorList>
    </citation>
    <scope>NUCLEOTIDE SEQUENCE [LARGE SCALE GENOMIC DNA]</scope>
    <source>
        <strain evidence="3 5">BCW_4735</strain>
    </source>
</reference>
<dbReference type="Proteomes" id="UP000865592">
    <property type="component" value="Unassembled WGS sequence"/>
</dbReference>
<dbReference type="Gene3D" id="3.40.30.10">
    <property type="entry name" value="Glutaredoxin"/>
    <property type="match status" value="1"/>
</dbReference>
<evidence type="ECO:0000259" key="1">
    <source>
        <dbReference type="PROSITE" id="PS51352"/>
    </source>
</evidence>
<dbReference type="PROSITE" id="PS51257">
    <property type="entry name" value="PROKAR_LIPOPROTEIN"/>
    <property type="match status" value="1"/>
</dbReference>
<dbReference type="Proteomes" id="UP000335162">
    <property type="component" value="Unassembled WGS sequence"/>
</dbReference>
<organism evidence="2 4">
    <name type="scientific">Campylobacter jejuni</name>
    <dbReference type="NCBI Taxonomy" id="197"/>
    <lineage>
        <taxon>Bacteria</taxon>
        <taxon>Pseudomonadati</taxon>
        <taxon>Campylobacterota</taxon>
        <taxon>Epsilonproteobacteria</taxon>
        <taxon>Campylobacterales</taxon>
        <taxon>Campylobacteraceae</taxon>
        <taxon>Campylobacter</taxon>
    </lineage>
</organism>
<evidence type="ECO:0000313" key="2">
    <source>
        <dbReference type="EMBL" id="EAL3734482.1"/>
    </source>
</evidence>
<dbReference type="PROSITE" id="PS51352">
    <property type="entry name" value="THIOREDOXIN_2"/>
    <property type="match status" value="1"/>
</dbReference>
<dbReference type="InterPro" id="IPR039555">
    <property type="entry name" value="TraF/TrbB"/>
</dbReference>
<proteinExistence type="predicted"/>
<dbReference type="InterPro" id="IPR036249">
    <property type="entry name" value="Thioredoxin-like_sf"/>
</dbReference>
<dbReference type="RefSeq" id="WP_002892058.1">
    <property type="nucleotide sequence ID" value="NZ_AACERE020000002.1"/>
</dbReference>